<gene>
    <name evidence="1" type="ORF">BpHYR1_052498</name>
</gene>
<organism evidence="1 2">
    <name type="scientific">Brachionus plicatilis</name>
    <name type="common">Marine rotifer</name>
    <name type="synonym">Brachionus muelleri</name>
    <dbReference type="NCBI Taxonomy" id="10195"/>
    <lineage>
        <taxon>Eukaryota</taxon>
        <taxon>Metazoa</taxon>
        <taxon>Spiralia</taxon>
        <taxon>Gnathifera</taxon>
        <taxon>Rotifera</taxon>
        <taxon>Eurotatoria</taxon>
        <taxon>Monogononta</taxon>
        <taxon>Pseudotrocha</taxon>
        <taxon>Ploima</taxon>
        <taxon>Brachionidae</taxon>
        <taxon>Brachionus</taxon>
    </lineage>
</organism>
<accession>A0A3M7R898</accession>
<evidence type="ECO:0000313" key="1">
    <source>
        <dbReference type="EMBL" id="RNA19760.1"/>
    </source>
</evidence>
<reference evidence="1 2" key="1">
    <citation type="journal article" date="2018" name="Sci. Rep.">
        <title>Genomic signatures of local adaptation to the degree of environmental predictability in rotifers.</title>
        <authorList>
            <person name="Franch-Gras L."/>
            <person name="Hahn C."/>
            <person name="Garcia-Roger E.M."/>
            <person name="Carmona M.J."/>
            <person name="Serra M."/>
            <person name="Gomez A."/>
        </authorList>
    </citation>
    <scope>NUCLEOTIDE SEQUENCE [LARGE SCALE GENOMIC DNA]</scope>
    <source>
        <strain evidence="1">HYR1</strain>
    </source>
</reference>
<dbReference type="AlphaFoldDB" id="A0A3M7R898"/>
<evidence type="ECO:0000313" key="2">
    <source>
        <dbReference type="Proteomes" id="UP000276133"/>
    </source>
</evidence>
<keyword evidence="2" id="KW-1185">Reference proteome</keyword>
<dbReference type="EMBL" id="REGN01003982">
    <property type="protein sequence ID" value="RNA19760.1"/>
    <property type="molecule type" value="Genomic_DNA"/>
</dbReference>
<comment type="caution">
    <text evidence="1">The sequence shown here is derived from an EMBL/GenBank/DDBJ whole genome shotgun (WGS) entry which is preliminary data.</text>
</comment>
<sequence>MSCSPSCRCGIPIFPLSLKNSGQLRMDQSPSFQPNMNIKMTYFSSNYLIDFKMRIYFIAYVIN</sequence>
<name>A0A3M7R898_BRAPC</name>
<proteinExistence type="predicted"/>
<dbReference type="Proteomes" id="UP000276133">
    <property type="component" value="Unassembled WGS sequence"/>
</dbReference>
<protein>
    <submittedName>
        <fullName evidence="1">Uncharacterized protein</fullName>
    </submittedName>
</protein>